<evidence type="ECO:0000256" key="1">
    <source>
        <dbReference type="SAM" id="MobiDB-lite"/>
    </source>
</evidence>
<name>A0A6J4VR58_9BACT</name>
<dbReference type="EMBL" id="CADCWL010000259">
    <property type="protein sequence ID" value="CAA9586325.1"/>
    <property type="molecule type" value="Genomic_DNA"/>
</dbReference>
<feature type="compositionally biased region" description="Polar residues" evidence="1">
    <location>
        <begin position="1"/>
        <end position="11"/>
    </location>
</feature>
<accession>A0A6J4VR58</accession>
<sequence length="67" mass="7257">CHETASRTTSDPPRRGAIDRARSRSAKPRVVTCLNRLLPLPGFGSAWCDYVRLAAPRRATASGPPVL</sequence>
<reference evidence="2" key="1">
    <citation type="submission" date="2020-02" db="EMBL/GenBank/DDBJ databases">
        <authorList>
            <person name="Meier V. D."/>
        </authorList>
    </citation>
    <scope>NUCLEOTIDE SEQUENCE</scope>
    <source>
        <strain evidence="2">AVDCRST_MAG19</strain>
    </source>
</reference>
<feature type="region of interest" description="Disordered" evidence="1">
    <location>
        <begin position="1"/>
        <end position="23"/>
    </location>
</feature>
<feature type="non-terminal residue" evidence="2">
    <location>
        <position position="67"/>
    </location>
</feature>
<feature type="compositionally biased region" description="Basic and acidic residues" evidence="1">
    <location>
        <begin position="12"/>
        <end position="22"/>
    </location>
</feature>
<organism evidence="2">
    <name type="scientific">uncultured Thermomicrobiales bacterium</name>
    <dbReference type="NCBI Taxonomy" id="1645740"/>
    <lineage>
        <taxon>Bacteria</taxon>
        <taxon>Pseudomonadati</taxon>
        <taxon>Thermomicrobiota</taxon>
        <taxon>Thermomicrobia</taxon>
        <taxon>Thermomicrobiales</taxon>
        <taxon>environmental samples</taxon>
    </lineage>
</organism>
<evidence type="ECO:0000313" key="2">
    <source>
        <dbReference type="EMBL" id="CAA9586325.1"/>
    </source>
</evidence>
<dbReference type="AlphaFoldDB" id="A0A6J4VR58"/>
<protein>
    <submittedName>
        <fullName evidence="2">Uncharacterized protein</fullName>
    </submittedName>
</protein>
<gene>
    <name evidence="2" type="ORF">AVDCRST_MAG19-4877</name>
</gene>
<feature type="non-terminal residue" evidence="2">
    <location>
        <position position="1"/>
    </location>
</feature>
<proteinExistence type="predicted"/>